<dbReference type="AlphaFoldDB" id="A0A7J6QKU3"/>
<evidence type="ECO:0000313" key="2">
    <source>
        <dbReference type="Proteomes" id="UP000574390"/>
    </source>
</evidence>
<proteinExistence type="predicted"/>
<sequence>MQVKEILDNIECSRAGNGPLPAAVVTGPSRTCFELCAWFHDAIYVPGLDNNEKASQQLWMSFCEDAAGSIDPELRDDVSTIILATENHVSSRTVYPKDQYPTLNAFLDLDLLILASPATRYQEYADGIRQEYEPVVGGPSVFAEQRSKFLSAVCSGDKAMFTLCGPDAEARARNNMEMEFKHLQQQASH</sequence>
<gene>
    <name evidence="1" type="ORF">FOZ62_006942</name>
</gene>
<dbReference type="PANTHER" id="PTHR21174:SF0">
    <property type="entry name" value="HD PHOSPHOHYDROLASE FAMILY PROTEIN-RELATED"/>
    <property type="match status" value="1"/>
</dbReference>
<evidence type="ECO:0000313" key="1">
    <source>
        <dbReference type="EMBL" id="KAF4709025.1"/>
    </source>
</evidence>
<dbReference type="Proteomes" id="UP000574390">
    <property type="component" value="Unassembled WGS sequence"/>
</dbReference>
<dbReference type="InterPro" id="IPR009218">
    <property type="entry name" value="HD_phosphohydro"/>
</dbReference>
<dbReference type="EMBL" id="JABANM010028843">
    <property type="protein sequence ID" value="KAF4709025.1"/>
    <property type="molecule type" value="Genomic_DNA"/>
</dbReference>
<accession>A0A7J6QKU3</accession>
<protein>
    <submittedName>
        <fullName evidence="1">Uncharacterized protein</fullName>
    </submittedName>
</protein>
<reference evidence="1 2" key="1">
    <citation type="submission" date="2020-04" db="EMBL/GenBank/DDBJ databases">
        <title>Perkinsus olseni comparative genomics.</title>
        <authorList>
            <person name="Bogema D.R."/>
        </authorList>
    </citation>
    <scope>NUCLEOTIDE SEQUENCE [LARGE SCALE GENOMIC DNA]</scope>
    <source>
        <strain evidence="1">ATCC PRA-205</strain>
    </source>
</reference>
<dbReference type="SUPFAM" id="SSF109604">
    <property type="entry name" value="HD-domain/PDEase-like"/>
    <property type="match status" value="1"/>
</dbReference>
<comment type="caution">
    <text evidence="1">The sequence shown here is derived from an EMBL/GenBank/DDBJ whole genome shotgun (WGS) entry which is preliminary data.</text>
</comment>
<dbReference type="PANTHER" id="PTHR21174">
    <property type="match status" value="1"/>
</dbReference>
<organism evidence="1 2">
    <name type="scientific">Perkinsus olseni</name>
    <name type="common">Perkinsus atlanticus</name>
    <dbReference type="NCBI Taxonomy" id="32597"/>
    <lineage>
        <taxon>Eukaryota</taxon>
        <taxon>Sar</taxon>
        <taxon>Alveolata</taxon>
        <taxon>Perkinsozoa</taxon>
        <taxon>Perkinsea</taxon>
        <taxon>Perkinsida</taxon>
        <taxon>Perkinsidae</taxon>
        <taxon>Perkinsus</taxon>
    </lineage>
</organism>
<name>A0A7J6QKU3_PEROL</name>